<dbReference type="OrthoDB" id="19988at2759"/>
<dbReference type="InterPro" id="IPR055403">
    <property type="entry name" value="ARM_KNTC1_1st"/>
</dbReference>
<evidence type="ECO:0000256" key="1">
    <source>
        <dbReference type="SAM" id="MobiDB-lite"/>
    </source>
</evidence>
<dbReference type="OMA" id="WGKLISF"/>
<reference evidence="3" key="1">
    <citation type="submission" date="2021-08" db="EMBL/GenBank/DDBJ databases">
        <title>WGS assembly of Ceratopteris richardii.</title>
        <authorList>
            <person name="Marchant D.B."/>
            <person name="Chen G."/>
            <person name="Jenkins J."/>
            <person name="Shu S."/>
            <person name="Leebens-Mack J."/>
            <person name="Grimwood J."/>
            <person name="Schmutz J."/>
            <person name="Soltis P."/>
            <person name="Soltis D."/>
            <person name="Chen Z.-H."/>
        </authorList>
    </citation>
    <scope>NUCLEOTIDE SEQUENCE</scope>
    <source>
        <strain evidence="3">Whitten #5841</strain>
        <tissue evidence="3">Leaf</tissue>
    </source>
</reference>
<evidence type="ECO:0000313" key="4">
    <source>
        <dbReference type="Proteomes" id="UP000825935"/>
    </source>
</evidence>
<feature type="compositionally biased region" description="Polar residues" evidence="1">
    <location>
        <begin position="923"/>
        <end position="939"/>
    </location>
</feature>
<dbReference type="PANTHER" id="PTHR15922">
    <property type="entry name" value="NEUROBLASTOMA-AMPLIFIED SEQUENCE"/>
    <property type="match status" value="1"/>
</dbReference>
<dbReference type="Proteomes" id="UP000825935">
    <property type="component" value="Chromosome 31"/>
</dbReference>
<organism evidence="3 4">
    <name type="scientific">Ceratopteris richardii</name>
    <name type="common">Triangle waterfern</name>
    <dbReference type="NCBI Taxonomy" id="49495"/>
    <lineage>
        <taxon>Eukaryota</taxon>
        <taxon>Viridiplantae</taxon>
        <taxon>Streptophyta</taxon>
        <taxon>Embryophyta</taxon>
        <taxon>Tracheophyta</taxon>
        <taxon>Polypodiopsida</taxon>
        <taxon>Polypodiidae</taxon>
        <taxon>Polypodiales</taxon>
        <taxon>Pteridineae</taxon>
        <taxon>Pteridaceae</taxon>
        <taxon>Parkerioideae</taxon>
        <taxon>Ceratopteris</taxon>
    </lineage>
</organism>
<dbReference type="GO" id="GO:0000149">
    <property type="term" value="F:SNARE binding"/>
    <property type="evidence" value="ECO:0007669"/>
    <property type="project" value="TreeGrafter"/>
</dbReference>
<feature type="region of interest" description="Disordered" evidence="1">
    <location>
        <begin position="923"/>
        <end position="962"/>
    </location>
</feature>
<proteinExistence type="predicted"/>
<evidence type="ECO:0000259" key="2">
    <source>
        <dbReference type="Pfam" id="PF24520"/>
    </source>
</evidence>
<sequence>MADSDRSSLTAEQPLHSHIRLLRVSRHAIIPSQSLPDRIEPPKSIWPTRILSGLGRWWSNDKKNIEAIPSRTIVVSTVGTDVAILDGHQIAFLSSVDGFQHVSWANAALTGVIEAGFFKCGVWLEAHRLFAVVTSSNCLIIMNHRGKIISQLLSDWWKIDGHPLAIWAKQTDNRGGGESYLLAILASDCSIGRMEYGPDGFREIGVGPFSHTLMKKYHPVGISGLAYSSSESILALAGASDMKSLLKSSGSFCITLWRIDDFWQSADFLGQVNEIGRANPLSNRNSSNLLKLIMSPSCCYIGLLDFERRLQLFEVNLCSDRKLEKLDPTLEVADDIGESGVVRGGLKLNFPYFEVMHDNESRKGTDFDSLQDIEDVCWWDDNTLFLIKPGGLLVTASVPDRHVFSKFCSGIVYDRTLCNSMCMDFGQQRCIFMLESILDKPQVQNEIIESTVEPRRLGWRFLRMQEYTVSQLYNKLLEDAEFDFALHLADKYKLDINSIYKTQWLLSDMSLEAVQQVLPKITDRIWVLKECLGKVTPSMEAMQALLRHGLALVDSAVDPLHLEQAWEDPIIRQFCFIRLRLLQYSDRLETYLGLSMGRYISKDFEVFRTSTLADVSVKLAELGKIGALSLLYKRHAYSLSMSLFIILDALPETLSPQQYAHILPSSNPSTPQIVGREIDWVEKEILIDILMKYNTETNDDSPVHLIDSTEHMIKLHIGFVYPSEAEIVEWYKRRASTMDEVSGQLENALTLIDLGKHNKGILGLEDLWDDLSSLHWVTYNNSETDENEDNSWSLEGWQQLTDYAKFQAMLNGASESSVIDRLTEKAIPFMNQKMSRTLDYQDKELSFIVKWMKELASKNHLNICAVVLTEACKEINSSRLFKSDVECINTALDCIYACSAVDQWDTMERILAHISRSCTQLQSNRSEDQSSGLKQSGKSTPRVVPFSMYSKSTDNTSKSNAGVGSMEEKVYATLGRRIHKAMGHVDAGRMLFNYQVPKSMSFLENAQNDERSVKSLILLMLSKFAYRQPPRSDAEWATLWDHMQRLQAKAFTFLNRQFLFMEYYSTLLKAGKFSLAKSQLKTLGNNSLPPEKIESVIIKVSRDYLFSASSLDSLEIEKARSCLNVIPKSKNIALELDYIDTLAVKLPSLGVHMLPIQVKQTRDPMEIVRKALIGSSTQGELQVDDILDIARSLGLDSNDEIDEVKEAIARQAAASGQIDLALHLCRDLMRRGHKSIWELCAAIARGPELEEINVQLRKELLGFAISHCDDSSISQLLGTWKELDLSERCIRVKDAVRESPYSNYACKADLPQQDDHLPEYLMELLRKVTHLDGDNSLQPPKFSPHILCSHFPWLLQAAAMDLSESGDWQEKHIDLVTDALTTVLLGLAHNSLNAKDELVCKLAQMFLSKFSKELVGLGCLFNLQDSRKAIKLLSDEIDKGKDLRRTFKILSLAFKFALLLEEEDDVNFTVDPMARRERLITLLKELDCNAVSGMTSEHSSSSVDAGLSQWKTRILKDLKCARHSLELSPIVANFDIDRFQTGDEGYIEDVIESILKSSSTPEVHMSKEQSSRVYQYQELKQSCTIESNQNQCLNLFVLETNFKLFERYLKQLDSMERWLAMQKFMDATAKVVLKQMGESFDDSRCRERLCSLLHFWIIVLDSLVNEEPKGAVSVKATRAGLELKACCEGFQKIISSNLVSGSLSLEVIARFIDSPSHEGERLRFLHAMISSGCSFRAVLSVWQHLLKKLENHTAGIDDPIDISALYVQVVSSSINTCSVFGQSLSSFDECVSHFEPVLKAVVSLSNGFECNDENLQESGITSIHEVRLNVWKTICGFAENLSIPSSLRVWLLKLRELIASGHQQKGLLHGFDFHLRNFDVTWIGWDALVLKGQGTPPLKHTIIALKSTELLSTAWKDCIIDANDLFSLETAISALNKLTLRVTNARDAYLLVRMLEEWGDIFGWENSEGENLEVKPLVEENAHINNGWDDGDGWDNIWDESEGVTESGNVVESDLRLVNALHTCWKSALVKLASFKEVDLIVQSLDRAHLRNGRTILTREENHELVSLILEEDPISALKVSLLLPYEDCQDLALTCLGSKIKSTMSCKEDNGSRQIVPIDDCLLVLVLASRRFSTWADDEKFTPIFSRLTHLLSSMIQRGQFSSNFVRYTVLPFFVASLISTSKYKIAAALALQSMRVHPAFMTWNGAYLSVRKFLEFSAFPPSETSDLAVADLKPFSCISSSVQYLQTQLQKTLNTAVQYLSSAYV</sequence>
<feature type="domain" description="KNTC1 first ARM-repeats" evidence="2">
    <location>
        <begin position="475"/>
        <end position="682"/>
    </location>
</feature>
<feature type="compositionally biased region" description="Polar residues" evidence="1">
    <location>
        <begin position="949"/>
        <end position="962"/>
    </location>
</feature>
<accession>A0A8T2QWK5</accession>
<dbReference type="PANTHER" id="PTHR15922:SF2">
    <property type="entry name" value="NBAS SUBUNIT OF NRZ TETHERING COMPLEX"/>
    <property type="match status" value="1"/>
</dbReference>
<keyword evidence="4" id="KW-1185">Reference proteome</keyword>
<comment type="caution">
    <text evidence="3">The sequence shown here is derived from an EMBL/GenBank/DDBJ whole genome shotgun (WGS) entry which is preliminary data.</text>
</comment>
<name>A0A8T2QWK5_CERRI</name>
<dbReference type="GO" id="GO:0006890">
    <property type="term" value="P:retrograde vesicle-mediated transport, Golgi to endoplasmic reticulum"/>
    <property type="evidence" value="ECO:0007669"/>
    <property type="project" value="TreeGrafter"/>
</dbReference>
<protein>
    <recommendedName>
        <fullName evidence="2">KNTC1 first ARM-repeats domain-containing protein</fullName>
    </recommendedName>
</protein>
<evidence type="ECO:0000313" key="3">
    <source>
        <dbReference type="EMBL" id="KAH7288227.1"/>
    </source>
</evidence>
<dbReference type="GO" id="GO:0070939">
    <property type="term" value="C:Dsl1/NZR complex"/>
    <property type="evidence" value="ECO:0007669"/>
    <property type="project" value="TreeGrafter"/>
</dbReference>
<dbReference type="EMBL" id="CM035436">
    <property type="protein sequence ID" value="KAH7288227.1"/>
    <property type="molecule type" value="Genomic_DNA"/>
</dbReference>
<gene>
    <name evidence="3" type="ORF">KP509_31G017900</name>
</gene>
<dbReference type="Pfam" id="PF24520">
    <property type="entry name" value="ARM_KNTC1_1st"/>
    <property type="match status" value="1"/>
</dbReference>